<evidence type="ECO:0000313" key="2">
    <source>
        <dbReference type="Proteomes" id="UP001594351"/>
    </source>
</evidence>
<sequence length="56" mass="6595">MFACHLVVVSIPINVFPQFMQKGYELYYLEFVFVLQIEKMPIVSHDVRAIPIYSTE</sequence>
<comment type="caution">
    <text evidence="1">The sequence shown here is derived from an EMBL/GenBank/DDBJ whole genome shotgun (WGS) entry which is preliminary data.</text>
</comment>
<keyword evidence="2" id="KW-1185">Reference proteome</keyword>
<accession>A0ABV6YWN8</accession>
<organism evidence="1 2">
    <name type="scientific">candidate division CSSED10-310 bacterium</name>
    <dbReference type="NCBI Taxonomy" id="2855610"/>
    <lineage>
        <taxon>Bacteria</taxon>
        <taxon>Bacteria division CSSED10-310</taxon>
    </lineage>
</organism>
<name>A0ABV6YWN8_UNCC1</name>
<protein>
    <submittedName>
        <fullName evidence="1">Uncharacterized protein</fullName>
    </submittedName>
</protein>
<proteinExistence type="predicted"/>
<evidence type="ECO:0000313" key="1">
    <source>
        <dbReference type="EMBL" id="MFC1850630.1"/>
    </source>
</evidence>
<reference evidence="1 2" key="1">
    <citation type="submission" date="2024-09" db="EMBL/GenBank/DDBJ databases">
        <title>Laminarin stimulates single cell rates of sulfate reduction while oxygen inhibits transcriptomic activity in coastal marine sediment.</title>
        <authorList>
            <person name="Lindsay M."/>
            <person name="Orcutt B."/>
            <person name="Emerson D."/>
            <person name="Stepanauskas R."/>
            <person name="D'Angelo T."/>
        </authorList>
    </citation>
    <scope>NUCLEOTIDE SEQUENCE [LARGE SCALE GENOMIC DNA]</scope>
    <source>
        <strain evidence="1">SAG AM-311-K15</strain>
    </source>
</reference>
<gene>
    <name evidence="1" type="ORF">ACFL27_10600</name>
</gene>
<dbReference type="Proteomes" id="UP001594351">
    <property type="component" value="Unassembled WGS sequence"/>
</dbReference>
<dbReference type="EMBL" id="JBHPBY010000112">
    <property type="protein sequence ID" value="MFC1850630.1"/>
    <property type="molecule type" value="Genomic_DNA"/>
</dbReference>